<evidence type="ECO:0000256" key="3">
    <source>
        <dbReference type="SAM" id="MobiDB-lite"/>
    </source>
</evidence>
<evidence type="ECO:0000313" key="6">
    <source>
        <dbReference type="EMBL" id="CAH2272646.1"/>
    </source>
</evidence>
<dbReference type="PROSITE" id="PS51450">
    <property type="entry name" value="LRR"/>
    <property type="match status" value="3"/>
</dbReference>
<accession>A0AAD1RJ78</accession>
<dbReference type="SUPFAM" id="SSF52058">
    <property type="entry name" value="L domain-like"/>
    <property type="match status" value="1"/>
</dbReference>
<keyword evidence="5" id="KW-0732">Signal</keyword>
<feature type="region of interest" description="Disordered" evidence="3">
    <location>
        <begin position="307"/>
        <end position="398"/>
    </location>
</feature>
<keyword evidence="4" id="KW-0472">Membrane</keyword>
<keyword evidence="2" id="KW-0677">Repeat</keyword>
<proteinExistence type="predicted"/>
<feature type="compositionally biased region" description="Polar residues" evidence="3">
    <location>
        <begin position="382"/>
        <end position="398"/>
    </location>
</feature>
<keyword evidence="1" id="KW-0433">Leucine-rich repeat</keyword>
<evidence type="ECO:0000256" key="4">
    <source>
        <dbReference type="SAM" id="Phobius"/>
    </source>
</evidence>
<protein>
    <submittedName>
        <fullName evidence="6">Platelet glyco Ib alpha chain</fullName>
    </submittedName>
</protein>
<evidence type="ECO:0000256" key="2">
    <source>
        <dbReference type="ARBA" id="ARBA00022737"/>
    </source>
</evidence>
<evidence type="ECO:0000313" key="7">
    <source>
        <dbReference type="Proteomes" id="UP001295444"/>
    </source>
</evidence>
<dbReference type="PANTHER" id="PTHR24366:SF171">
    <property type="entry name" value="LEUCINE RICH REPEAT NEURONAL 4"/>
    <property type="match status" value="1"/>
</dbReference>
<keyword evidence="4" id="KW-0812">Transmembrane</keyword>
<keyword evidence="7" id="KW-1185">Reference proteome</keyword>
<feature type="chain" id="PRO_5042051377" evidence="5">
    <location>
        <begin position="21"/>
        <end position="583"/>
    </location>
</feature>
<dbReference type="SMART" id="SM00364">
    <property type="entry name" value="LRR_BAC"/>
    <property type="match status" value="5"/>
</dbReference>
<sequence>MRSLAYYGVIVLLLVTESLTKPTCTKEKSLITDKMETDCTHLGLTAVPMTNIDDDTEVLILSYNSIKSLSTSVFKKLPQLVALDVSNNGMSTIQIDYPMSLKDLNLANNSFDQLPKLSQLKNLIKLDLSNNHIAAIPDTAFHGLHGLKELHLSGNGIKQLSEKVFKGLDQLDTLDLSFNQLTSVPPLLISDSVNLARIYLRGNSLTLIPDNFFDGLYDLAYVYLDLNPWTCNCNLKYFKEWVEFNEDNIYTITNGAPDKDASSVVCSNKVPLVNFFEKCPDKDDEDPDMPEPMSTNMMGTTRQVTTTAATTSRATTPVMTTRQTTTTPVMTTSQTTTTPVMTTSQTTTTPVMTTSQTTTTPVMTTKTETTSATTAPVTTKELTSTNQATPSISTEVSSPSTTIHTTKFITSISTALTPTCSPETVMVVNTTENQETKPGTTTTAQTMDIPLYTISNLPDLLSSMSKRRSWLEDIIDRYCCFLHLILYSGILLLLLLQIIVCLILLMWSCTYYHHYFQILREQVPNVRLTRYSLREPLADDKIFLVHGVNSTFRHRADQEPIPMLLLEAGTRDYSKSYTSAILT</sequence>
<name>A0AAD1RJ78_PELCU</name>
<dbReference type="EMBL" id="OW240914">
    <property type="protein sequence ID" value="CAH2272646.1"/>
    <property type="molecule type" value="Genomic_DNA"/>
</dbReference>
<dbReference type="InterPro" id="IPR001611">
    <property type="entry name" value="Leu-rich_rpt"/>
</dbReference>
<feature type="signal peptide" evidence="5">
    <location>
        <begin position="1"/>
        <end position="20"/>
    </location>
</feature>
<keyword evidence="4" id="KW-1133">Transmembrane helix</keyword>
<dbReference type="InterPro" id="IPR003591">
    <property type="entry name" value="Leu-rich_rpt_typical-subtyp"/>
</dbReference>
<feature type="compositionally biased region" description="Low complexity" evidence="3">
    <location>
        <begin position="307"/>
        <end position="381"/>
    </location>
</feature>
<organism evidence="6 7">
    <name type="scientific">Pelobates cultripes</name>
    <name type="common">Western spadefoot toad</name>
    <dbReference type="NCBI Taxonomy" id="61616"/>
    <lineage>
        <taxon>Eukaryota</taxon>
        <taxon>Metazoa</taxon>
        <taxon>Chordata</taxon>
        <taxon>Craniata</taxon>
        <taxon>Vertebrata</taxon>
        <taxon>Euteleostomi</taxon>
        <taxon>Amphibia</taxon>
        <taxon>Batrachia</taxon>
        <taxon>Anura</taxon>
        <taxon>Pelobatoidea</taxon>
        <taxon>Pelobatidae</taxon>
        <taxon>Pelobates</taxon>
    </lineage>
</organism>
<evidence type="ECO:0000256" key="5">
    <source>
        <dbReference type="SAM" id="SignalP"/>
    </source>
</evidence>
<dbReference type="AlphaFoldDB" id="A0AAD1RJ78"/>
<gene>
    <name evidence="6" type="ORF">PECUL_23A056055</name>
</gene>
<feature type="transmembrane region" description="Helical" evidence="4">
    <location>
        <begin position="484"/>
        <end position="507"/>
    </location>
</feature>
<dbReference type="Pfam" id="PF13855">
    <property type="entry name" value="LRR_8"/>
    <property type="match status" value="2"/>
</dbReference>
<dbReference type="PANTHER" id="PTHR24366">
    <property type="entry name" value="IG(IMMUNOGLOBULIN) AND LRR(LEUCINE RICH REPEAT) DOMAINS"/>
    <property type="match status" value="1"/>
</dbReference>
<dbReference type="PRINTS" id="PR00019">
    <property type="entry name" value="LEURICHRPT"/>
</dbReference>
<reference evidence="6" key="1">
    <citation type="submission" date="2022-03" db="EMBL/GenBank/DDBJ databases">
        <authorList>
            <person name="Alioto T."/>
            <person name="Alioto T."/>
            <person name="Gomez Garrido J."/>
        </authorList>
    </citation>
    <scope>NUCLEOTIDE SEQUENCE</scope>
</reference>
<dbReference type="Proteomes" id="UP001295444">
    <property type="component" value="Chromosome 03"/>
</dbReference>
<dbReference type="Gene3D" id="3.80.10.10">
    <property type="entry name" value="Ribonuclease Inhibitor"/>
    <property type="match status" value="1"/>
</dbReference>
<dbReference type="SMART" id="SM00369">
    <property type="entry name" value="LRR_TYP"/>
    <property type="match status" value="6"/>
</dbReference>
<evidence type="ECO:0000256" key="1">
    <source>
        <dbReference type="ARBA" id="ARBA00022614"/>
    </source>
</evidence>
<dbReference type="InterPro" id="IPR032675">
    <property type="entry name" value="LRR_dom_sf"/>
</dbReference>